<keyword evidence="4" id="KW-1185">Reference proteome</keyword>
<sequence>MLRLLLRDALVWGALGLLMWLAASKVPPAFQLRAYQGIMPFIVLTMVSVYGNNLGLVPWLFDRGRYGWYALALLLWMLLLHAVGQFIWPTVYARSIMQPGSNSLFTMLVALGLLLLWRTVTQRRQLLRRQLLEREQQLRLLEAQVNPHFLFNTLNSLYALSLTQSPQTPDMLLALAGLMRYQLPPQYRRPPRPRCCCATAPPPTACHSPIFCGSKRTVTT</sequence>
<keyword evidence="3" id="KW-0808">Transferase</keyword>
<organism evidence="3 4">
    <name type="scientific">Hymenobacter actinosclerus</name>
    <dbReference type="NCBI Taxonomy" id="82805"/>
    <lineage>
        <taxon>Bacteria</taxon>
        <taxon>Pseudomonadati</taxon>
        <taxon>Bacteroidota</taxon>
        <taxon>Cytophagia</taxon>
        <taxon>Cytophagales</taxon>
        <taxon>Hymenobacteraceae</taxon>
        <taxon>Hymenobacter</taxon>
    </lineage>
</organism>
<dbReference type="GO" id="GO:0016020">
    <property type="term" value="C:membrane"/>
    <property type="evidence" value="ECO:0007669"/>
    <property type="project" value="InterPro"/>
</dbReference>
<keyword evidence="1" id="KW-1133">Transmembrane helix</keyword>
<keyword evidence="1" id="KW-0472">Membrane</keyword>
<protein>
    <submittedName>
        <fullName evidence="3">Histidine kinase</fullName>
    </submittedName>
</protein>
<accession>A0A1I0ELX2</accession>
<evidence type="ECO:0000313" key="3">
    <source>
        <dbReference type="EMBL" id="SET46387.1"/>
    </source>
</evidence>
<dbReference type="InterPro" id="IPR050640">
    <property type="entry name" value="Bact_2-comp_sensor_kinase"/>
</dbReference>
<dbReference type="AlphaFoldDB" id="A0A1I0ELX2"/>
<evidence type="ECO:0000259" key="2">
    <source>
        <dbReference type="Pfam" id="PF06580"/>
    </source>
</evidence>
<evidence type="ECO:0000313" key="4">
    <source>
        <dbReference type="Proteomes" id="UP000198697"/>
    </source>
</evidence>
<feature type="transmembrane region" description="Helical" evidence="1">
    <location>
        <begin position="34"/>
        <end position="54"/>
    </location>
</feature>
<dbReference type="Proteomes" id="UP000198697">
    <property type="component" value="Unassembled WGS sequence"/>
</dbReference>
<proteinExistence type="predicted"/>
<feature type="transmembrane region" description="Helical" evidence="1">
    <location>
        <begin position="100"/>
        <end position="120"/>
    </location>
</feature>
<dbReference type="RefSeq" id="WP_218144609.1">
    <property type="nucleotide sequence ID" value="NZ_FOHS01000002.1"/>
</dbReference>
<feature type="transmembrane region" description="Helical" evidence="1">
    <location>
        <begin position="66"/>
        <end position="88"/>
    </location>
</feature>
<gene>
    <name evidence="3" type="ORF">SAMN04487998_1906</name>
</gene>
<dbReference type="EMBL" id="FOHS01000002">
    <property type="protein sequence ID" value="SET46387.1"/>
    <property type="molecule type" value="Genomic_DNA"/>
</dbReference>
<dbReference type="InterPro" id="IPR010559">
    <property type="entry name" value="Sig_transdc_His_kin_internal"/>
</dbReference>
<dbReference type="Pfam" id="PF06580">
    <property type="entry name" value="His_kinase"/>
    <property type="match status" value="1"/>
</dbReference>
<dbReference type="PANTHER" id="PTHR34220:SF7">
    <property type="entry name" value="SENSOR HISTIDINE KINASE YPDA"/>
    <property type="match status" value="1"/>
</dbReference>
<name>A0A1I0ELX2_9BACT</name>
<keyword evidence="3" id="KW-0418">Kinase</keyword>
<dbReference type="STRING" id="82805.SAMN04487998_1906"/>
<evidence type="ECO:0000256" key="1">
    <source>
        <dbReference type="SAM" id="Phobius"/>
    </source>
</evidence>
<dbReference type="PANTHER" id="PTHR34220">
    <property type="entry name" value="SENSOR HISTIDINE KINASE YPDA"/>
    <property type="match status" value="1"/>
</dbReference>
<keyword evidence="1" id="KW-0812">Transmembrane</keyword>
<dbReference type="GO" id="GO:0000155">
    <property type="term" value="F:phosphorelay sensor kinase activity"/>
    <property type="evidence" value="ECO:0007669"/>
    <property type="project" value="InterPro"/>
</dbReference>
<reference evidence="4" key="1">
    <citation type="submission" date="2016-10" db="EMBL/GenBank/DDBJ databases">
        <authorList>
            <person name="Varghese N."/>
            <person name="Submissions S."/>
        </authorList>
    </citation>
    <scope>NUCLEOTIDE SEQUENCE [LARGE SCALE GENOMIC DNA]</scope>
    <source>
        <strain evidence="4">DSM 15310</strain>
    </source>
</reference>
<feature type="domain" description="Signal transduction histidine kinase internal region" evidence="2">
    <location>
        <begin position="137"/>
        <end position="183"/>
    </location>
</feature>